<reference evidence="5" key="1">
    <citation type="submission" date="2017-06" db="EMBL/GenBank/DDBJ databases">
        <authorList>
            <person name="Varghese N."/>
            <person name="Submissions S."/>
        </authorList>
    </citation>
    <scope>NUCLEOTIDE SEQUENCE [LARGE SCALE GENOMIC DNA]</scope>
    <source>
        <strain evidence="5">DSM 45423</strain>
    </source>
</reference>
<feature type="compositionally biased region" description="Low complexity" evidence="1">
    <location>
        <begin position="209"/>
        <end position="240"/>
    </location>
</feature>
<evidence type="ECO:0000313" key="5">
    <source>
        <dbReference type="Proteomes" id="UP000198386"/>
    </source>
</evidence>
<feature type="signal peptide" evidence="2">
    <location>
        <begin position="1"/>
        <end position="32"/>
    </location>
</feature>
<proteinExistence type="predicted"/>
<keyword evidence="5" id="KW-1185">Reference proteome</keyword>
<feature type="region of interest" description="Disordered" evidence="1">
    <location>
        <begin position="196"/>
        <end position="242"/>
    </location>
</feature>
<dbReference type="RefSeq" id="WP_141233818.1">
    <property type="nucleotide sequence ID" value="NZ_FZOH01000005.1"/>
</dbReference>
<evidence type="ECO:0000313" key="4">
    <source>
        <dbReference type="EMBL" id="SNS55670.1"/>
    </source>
</evidence>
<protein>
    <recommendedName>
        <fullName evidence="3">ARB-07466-like C-terminal domain-containing protein</fullName>
    </recommendedName>
</protein>
<gene>
    <name evidence="4" type="ORF">SAMN04488107_3001</name>
</gene>
<dbReference type="Pfam" id="PF26571">
    <property type="entry name" value="VldE"/>
    <property type="match status" value="1"/>
</dbReference>
<dbReference type="AlphaFoldDB" id="A0A239FF64"/>
<sequence length="378" mass="39340">MRPTLLPRRRALLAVSLTALATTLLLPPPASAALDGPAAPAPAPAPVEEAAPYVAQAVCDPAAKPGTRALADALLDHYGTGSVGISRDCSAGGTSEHKEGRALDWMLDATAPAEAAVAQAFLDWLAAPGPDGERAWAARRLGVMYVIWNREIWSPSRGGWQPYTGPNPHTDHVHVSLSWAGALRLTSWWTGTTARVDQGPCTPDPGPAGTPACGPGQEQPAPGPGSAAQPQEQPDTPAASAEERALAELAGLREESLARLTTDGRWVAQLASKDVGIVDPLQTAQNGTHTFRAVDILAENRAALATVGDPAAVLTLHGTDFGRNARTVDGDPFWMTVVDVGAGGRADVEAWCAATYPQLTGDELANSCVPRRLTPSRG</sequence>
<name>A0A239FF64_9ACTN</name>
<dbReference type="EMBL" id="FZOH01000005">
    <property type="protein sequence ID" value="SNS55670.1"/>
    <property type="molecule type" value="Genomic_DNA"/>
</dbReference>
<organism evidence="4 5">
    <name type="scientific">Geodermatophilus saharensis</name>
    <dbReference type="NCBI Taxonomy" id="1137994"/>
    <lineage>
        <taxon>Bacteria</taxon>
        <taxon>Bacillati</taxon>
        <taxon>Actinomycetota</taxon>
        <taxon>Actinomycetes</taxon>
        <taxon>Geodermatophilales</taxon>
        <taxon>Geodermatophilaceae</taxon>
        <taxon>Geodermatophilus</taxon>
    </lineage>
</organism>
<dbReference type="PROSITE" id="PS51318">
    <property type="entry name" value="TAT"/>
    <property type="match status" value="1"/>
</dbReference>
<evidence type="ECO:0000256" key="1">
    <source>
        <dbReference type="SAM" id="MobiDB-lite"/>
    </source>
</evidence>
<feature type="chain" id="PRO_5012579575" description="ARB-07466-like C-terminal domain-containing protein" evidence="2">
    <location>
        <begin position="33"/>
        <end position="378"/>
    </location>
</feature>
<evidence type="ECO:0000256" key="2">
    <source>
        <dbReference type="SAM" id="SignalP"/>
    </source>
</evidence>
<feature type="domain" description="ARB-07466-like C-terminal" evidence="3">
    <location>
        <begin position="61"/>
        <end position="173"/>
    </location>
</feature>
<dbReference type="OrthoDB" id="5181100at2"/>
<dbReference type="InterPro" id="IPR058593">
    <property type="entry name" value="ARB_07466-like_C"/>
</dbReference>
<dbReference type="InterPro" id="IPR006311">
    <property type="entry name" value="TAT_signal"/>
</dbReference>
<keyword evidence="2" id="KW-0732">Signal</keyword>
<dbReference type="Proteomes" id="UP000198386">
    <property type="component" value="Unassembled WGS sequence"/>
</dbReference>
<accession>A0A239FF64</accession>
<evidence type="ECO:0000259" key="3">
    <source>
        <dbReference type="Pfam" id="PF26571"/>
    </source>
</evidence>